<proteinExistence type="inferred from homology"/>
<keyword evidence="4" id="KW-0346">Stress response</keyword>
<dbReference type="PANTHER" id="PTHR11527">
    <property type="entry name" value="HEAT-SHOCK PROTEIN 20 FAMILY MEMBER"/>
    <property type="match status" value="1"/>
</dbReference>
<accession>A0A0G0TRZ2</accession>
<gene>
    <name evidence="4" type="ORF">UU24_C0002G0010</name>
</gene>
<feature type="domain" description="SHSP" evidence="3">
    <location>
        <begin position="62"/>
        <end position="174"/>
    </location>
</feature>
<protein>
    <submittedName>
        <fullName evidence="4">Protein containing Heat shock protein Hsp20 protein</fullName>
    </submittedName>
</protein>
<dbReference type="InterPro" id="IPR002068">
    <property type="entry name" value="A-crystallin/Hsp20_dom"/>
</dbReference>
<evidence type="ECO:0000313" key="5">
    <source>
        <dbReference type="Proteomes" id="UP000034749"/>
    </source>
</evidence>
<dbReference type="Gene3D" id="2.60.40.790">
    <property type="match status" value="1"/>
</dbReference>
<dbReference type="Proteomes" id="UP000034749">
    <property type="component" value="Unassembled WGS sequence"/>
</dbReference>
<organism evidence="4 5">
    <name type="scientific">Candidatus Nomurabacteria bacterium GW2011_GWA2_40_9</name>
    <dbReference type="NCBI Taxonomy" id="1618734"/>
    <lineage>
        <taxon>Bacteria</taxon>
        <taxon>Candidatus Nomuraibacteriota</taxon>
    </lineage>
</organism>
<evidence type="ECO:0000259" key="3">
    <source>
        <dbReference type="PROSITE" id="PS01031"/>
    </source>
</evidence>
<dbReference type="Pfam" id="PF00011">
    <property type="entry name" value="HSP20"/>
    <property type="match status" value="1"/>
</dbReference>
<dbReference type="InterPro" id="IPR008978">
    <property type="entry name" value="HSP20-like_chaperone"/>
</dbReference>
<evidence type="ECO:0000256" key="2">
    <source>
        <dbReference type="RuleBase" id="RU003616"/>
    </source>
</evidence>
<evidence type="ECO:0000313" key="4">
    <source>
        <dbReference type="EMBL" id="KKR79774.1"/>
    </source>
</evidence>
<comment type="similarity">
    <text evidence="1 2">Belongs to the small heat shock protein (HSP20) family.</text>
</comment>
<comment type="caution">
    <text evidence="4">The sequence shown here is derived from an EMBL/GenBank/DDBJ whole genome shotgun (WGS) entry which is preliminary data.</text>
</comment>
<sequence length="174" mass="20281">MRVYQKLILQNIIRFMTQNKKRSFFERLTGSIEAEEEEELEAETKKAGIKTDKKGAQNWIEEENEEAELAVDVYQTPTDIVVKTMVAGVRNEDLELTIARDMITISGKRKEDQNIDEDNYFTKELYWGKFSRTILLPQEVEPEQVEATEKHGLLTIKLQKVDKEKKNTVKIKSI</sequence>
<dbReference type="EMBL" id="LBZW01000002">
    <property type="protein sequence ID" value="KKR79774.1"/>
    <property type="molecule type" value="Genomic_DNA"/>
</dbReference>
<dbReference type="CDD" id="cd06464">
    <property type="entry name" value="ACD_sHsps-like"/>
    <property type="match status" value="1"/>
</dbReference>
<name>A0A0G0TRZ2_9BACT</name>
<dbReference type="PROSITE" id="PS01031">
    <property type="entry name" value="SHSP"/>
    <property type="match status" value="1"/>
</dbReference>
<evidence type="ECO:0000256" key="1">
    <source>
        <dbReference type="PROSITE-ProRule" id="PRU00285"/>
    </source>
</evidence>
<reference evidence="4 5" key="1">
    <citation type="journal article" date="2015" name="Nature">
        <title>rRNA introns, odd ribosomes, and small enigmatic genomes across a large radiation of phyla.</title>
        <authorList>
            <person name="Brown C.T."/>
            <person name="Hug L.A."/>
            <person name="Thomas B.C."/>
            <person name="Sharon I."/>
            <person name="Castelle C.J."/>
            <person name="Singh A."/>
            <person name="Wilkins M.J."/>
            <person name="Williams K.H."/>
            <person name="Banfield J.F."/>
        </authorList>
    </citation>
    <scope>NUCLEOTIDE SEQUENCE [LARGE SCALE GENOMIC DNA]</scope>
</reference>
<dbReference type="SUPFAM" id="SSF49764">
    <property type="entry name" value="HSP20-like chaperones"/>
    <property type="match status" value="1"/>
</dbReference>
<dbReference type="InterPro" id="IPR031107">
    <property type="entry name" value="Small_HSP"/>
</dbReference>
<dbReference type="AlphaFoldDB" id="A0A0G0TRZ2"/>